<evidence type="ECO:0000313" key="2">
    <source>
        <dbReference type="EMBL" id="PLW53042.1"/>
    </source>
</evidence>
<evidence type="ECO:0000313" key="3">
    <source>
        <dbReference type="Proteomes" id="UP000235388"/>
    </source>
</evidence>
<dbReference type="EMBL" id="PGCJ01000069">
    <property type="protein sequence ID" value="PLW53042.1"/>
    <property type="molecule type" value="Genomic_DNA"/>
</dbReference>
<organism evidence="2 3">
    <name type="scientific">Puccinia coronata f. sp. avenae</name>
    <dbReference type="NCBI Taxonomy" id="200324"/>
    <lineage>
        <taxon>Eukaryota</taxon>
        <taxon>Fungi</taxon>
        <taxon>Dikarya</taxon>
        <taxon>Basidiomycota</taxon>
        <taxon>Pucciniomycotina</taxon>
        <taxon>Pucciniomycetes</taxon>
        <taxon>Pucciniales</taxon>
        <taxon>Pucciniaceae</taxon>
        <taxon>Puccinia</taxon>
    </lineage>
</organism>
<reference evidence="2 3" key="1">
    <citation type="submission" date="2017-11" db="EMBL/GenBank/DDBJ databases">
        <title>De novo assembly and phasing of dikaryotic genomes from two isolates of Puccinia coronata f. sp. avenae, the causal agent of oat crown rust.</title>
        <authorList>
            <person name="Miller M.E."/>
            <person name="Zhang Y."/>
            <person name="Omidvar V."/>
            <person name="Sperschneider J."/>
            <person name="Schwessinger B."/>
            <person name="Raley C."/>
            <person name="Palmer J.M."/>
            <person name="Garnica D."/>
            <person name="Upadhyaya N."/>
            <person name="Rathjen J."/>
            <person name="Taylor J.M."/>
            <person name="Park R.F."/>
            <person name="Dodds P.N."/>
            <person name="Hirsch C.D."/>
            <person name="Kianian S.F."/>
            <person name="Figueroa M."/>
        </authorList>
    </citation>
    <scope>NUCLEOTIDE SEQUENCE [LARGE SCALE GENOMIC DNA]</scope>
    <source>
        <strain evidence="2">12NC29</strain>
    </source>
</reference>
<sequence>MVQTIATNQQLYGPQKLFVTGNGIKGVPQDLPVNSYNEAWWRGLPPYDRETLTTVEAINLAEVAKNLEIHCYGKNLTAGGNTGSGGSMQPGVKRRVNEISEEYKAPVASGSGNNAAPGETMHMD</sequence>
<comment type="caution">
    <text evidence="2">The sequence shown here is derived from an EMBL/GenBank/DDBJ whole genome shotgun (WGS) entry which is preliminary data.</text>
</comment>
<accession>A0A2N5VSV4</accession>
<evidence type="ECO:0000256" key="1">
    <source>
        <dbReference type="SAM" id="MobiDB-lite"/>
    </source>
</evidence>
<protein>
    <submittedName>
        <fullName evidence="2">Uncharacterized protein</fullName>
    </submittedName>
</protein>
<dbReference type="AlphaFoldDB" id="A0A2N5VSV4"/>
<name>A0A2N5VSV4_9BASI</name>
<dbReference type="Proteomes" id="UP000235388">
    <property type="component" value="Unassembled WGS sequence"/>
</dbReference>
<keyword evidence="3" id="KW-1185">Reference proteome</keyword>
<gene>
    <name evidence="2" type="ORF">PCANC_10766</name>
</gene>
<proteinExistence type="predicted"/>
<feature type="region of interest" description="Disordered" evidence="1">
    <location>
        <begin position="104"/>
        <end position="124"/>
    </location>
</feature>
<feature type="region of interest" description="Disordered" evidence="1">
    <location>
        <begin position="79"/>
        <end position="98"/>
    </location>
</feature>